<dbReference type="PROSITE" id="PS50937">
    <property type="entry name" value="HTH_MERR_2"/>
    <property type="match status" value="1"/>
</dbReference>
<dbReference type="Gene3D" id="1.10.1660.10">
    <property type="match status" value="1"/>
</dbReference>
<dbReference type="PANTHER" id="PTHR30204:SF94">
    <property type="entry name" value="HEAVY METAL-DEPENDENT TRANSCRIPTIONAL REGULATOR HI_0293-RELATED"/>
    <property type="match status" value="1"/>
</dbReference>
<proteinExistence type="predicted"/>
<dbReference type="AlphaFoldDB" id="A0AAU7YU73"/>
<evidence type="ECO:0000256" key="3">
    <source>
        <dbReference type="ARBA" id="ARBA00023163"/>
    </source>
</evidence>
<evidence type="ECO:0000256" key="1">
    <source>
        <dbReference type="ARBA" id="ARBA00023015"/>
    </source>
</evidence>
<dbReference type="PRINTS" id="PR00040">
    <property type="entry name" value="HTHMERR"/>
</dbReference>
<accession>A0AAU7YU73</accession>
<protein>
    <submittedName>
        <fullName evidence="6">Heavy metal-responsive transcriptional regulator</fullName>
    </submittedName>
</protein>
<dbReference type="GO" id="GO:0003677">
    <property type="term" value="F:DNA binding"/>
    <property type="evidence" value="ECO:0007669"/>
    <property type="project" value="UniProtKB-KW"/>
</dbReference>
<gene>
    <name evidence="6" type="ORF">RBB81_00210</name>
</gene>
<dbReference type="KEGG" id="tgi:RBB81_00210"/>
<dbReference type="EMBL" id="CP132937">
    <property type="protein sequence ID" value="XCB20279.1"/>
    <property type="molecule type" value="Genomic_DNA"/>
</dbReference>
<feature type="compositionally biased region" description="Basic residues" evidence="4">
    <location>
        <begin position="144"/>
        <end position="156"/>
    </location>
</feature>
<dbReference type="InterPro" id="IPR009061">
    <property type="entry name" value="DNA-bd_dom_put_sf"/>
</dbReference>
<reference evidence="6" key="2">
    <citation type="journal article" date="2024" name="Environ. Microbiol.">
        <title>Genome analysis and description of Tunturibacter gen. nov. expands the diversity of Terriglobia in tundra soils.</title>
        <authorList>
            <person name="Messyasz A."/>
            <person name="Mannisto M.K."/>
            <person name="Kerkhof L.J."/>
            <person name="Haggblom M.M."/>
        </authorList>
    </citation>
    <scope>NUCLEOTIDE SEQUENCE</scope>
    <source>
        <strain evidence="6">M8UP39</strain>
    </source>
</reference>
<evidence type="ECO:0000256" key="4">
    <source>
        <dbReference type="SAM" id="MobiDB-lite"/>
    </source>
</evidence>
<feature type="region of interest" description="Disordered" evidence="4">
    <location>
        <begin position="1"/>
        <end position="22"/>
    </location>
</feature>
<sequence length="156" mass="17608">MSAKDSERGLQSGELARSAGVSPDTLRHYERLGVLKEPPRTEAGYRLYPPDALSRVLLIRNALAVGFSLDELTRILRLRDSGQAPCKEVAEMALEKVSALDLQIEQLIQLRDSLKVTVKQWERRLKNTPAGNRAGLLESLPQRKDHRTTEKKRRTP</sequence>
<evidence type="ECO:0000256" key="2">
    <source>
        <dbReference type="ARBA" id="ARBA00023125"/>
    </source>
</evidence>
<evidence type="ECO:0000259" key="5">
    <source>
        <dbReference type="PROSITE" id="PS50937"/>
    </source>
</evidence>
<dbReference type="PROSITE" id="PS00552">
    <property type="entry name" value="HTH_MERR_1"/>
    <property type="match status" value="1"/>
</dbReference>
<dbReference type="PANTHER" id="PTHR30204">
    <property type="entry name" value="REDOX-CYCLING DRUG-SENSING TRANSCRIPTIONAL ACTIVATOR SOXR"/>
    <property type="match status" value="1"/>
</dbReference>
<feature type="region of interest" description="Disordered" evidence="4">
    <location>
        <begin position="132"/>
        <end position="156"/>
    </location>
</feature>
<dbReference type="GO" id="GO:0003700">
    <property type="term" value="F:DNA-binding transcription factor activity"/>
    <property type="evidence" value="ECO:0007669"/>
    <property type="project" value="InterPro"/>
</dbReference>
<geneLocation type="plasmid" evidence="6">
    <name>unnamed</name>
</geneLocation>
<reference evidence="6" key="1">
    <citation type="submission" date="2023-08" db="EMBL/GenBank/DDBJ databases">
        <authorList>
            <person name="Messyasz A."/>
            <person name="Mannisto M.K."/>
            <person name="Kerkhof L.J."/>
            <person name="Haggblom M."/>
        </authorList>
    </citation>
    <scope>NUCLEOTIDE SEQUENCE</scope>
    <source>
        <strain evidence="6">M8UP39</strain>
        <plasmid evidence="6">unnamed</plasmid>
    </source>
</reference>
<dbReference type="RefSeq" id="WP_353070731.1">
    <property type="nucleotide sequence ID" value="NZ_CP132937.1"/>
</dbReference>
<keyword evidence="2" id="KW-0238">DNA-binding</keyword>
<dbReference type="SMART" id="SM00422">
    <property type="entry name" value="HTH_MERR"/>
    <property type="match status" value="1"/>
</dbReference>
<dbReference type="InterPro" id="IPR000551">
    <property type="entry name" value="MerR-type_HTH_dom"/>
</dbReference>
<dbReference type="InterPro" id="IPR047057">
    <property type="entry name" value="MerR_fam"/>
</dbReference>
<dbReference type="Pfam" id="PF13411">
    <property type="entry name" value="MerR_1"/>
    <property type="match status" value="1"/>
</dbReference>
<dbReference type="CDD" id="cd04770">
    <property type="entry name" value="HTH_HMRTR"/>
    <property type="match status" value="1"/>
</dbReference>
<keyword evidence="1" id="KW-0805">Transcription regulation</keyword>
<name>A0AAU7YU73_9BACT</name>
<keyword evidence="3" id="KW-0804">Transcription</keyword>
<feature type="domain" description="HTH merR-type" evidence="5">
    <location>
        <begin position="13"/>
        <end position="78"/>
    </location>
</feature>
<organism evidence="6">
    <name type="scientific">Tunturiibacter gelidiferens</name>
    <dbReference type="NCBI Taxonomy" id="3069689"/>
    <lineage>
        <taxon>Bacteria</taxon>
        <taxon>Pseudomonadati</taxon>
        <taxon>Acidobacteriota</taxon>
        <taxon>Terriglobia</taxon>
        <taxon>Terriglobales</taxon>
        <taxon>Acidobacteriaceae</taxon>
        <taxon>Tunturiibacter</taxon>
    </lineage>
</organism>
<dbReference type="SUPFAM" id="SSF46955">
    <property type="entry name" value="Putative DNA-binding domain"/>
    <property type="match status" value="1"/>
</dbReference>
<keyword evidence="6" id="KW-0614">Plasmid</keyword>
<evidence type="ECO:0000313" key="6">
    <source>
        <dbReference type="EMBL" id="XCB20279.1"/>
    </source>
</evidence>